<dbReference type="Gene3D" id="3.30.9.10">
    <property type="entry name" value="D-Amino Acid Oxidase, subunit A, domain 2"/>
    <property type="match status" value="1"/>
</dbReference>
<evidence type="ECO:0000256" key="3">
    <source>
        <dbReference type="ARBA" id="ARBA00023002"/>
    </source>
</evidence>
<name>A0A9P6E5V3_9AGAR</name>
<dbReference type="GO" id="GO:0071949">
    <property type="term" value="F:FAD binding"/>
    <property type="evidence" value="ECO:0007669"/>
    <property type="project" value="InterPro"/>
</dbReference>
<reference evidence="5" key="1">
    <citation type="submission" date="2020-11" db="EMBL/GenBank/DDBJ databases">
        <authorList>
            <consortium name="DOE Joint Genome Institute"/>
            <person name="Ahrendt S."/>
            <person name="Riley R."/>
            <person name="Andreopoulos W."/>
            <person name="Labutti K."/>
            <person name="Pangilinan J."/>
            <person name="Ruiz-Duenas F.J."/>
            <person name="Barrasa J.M."/>
            <person name="Sanchez-Garcia M."/>
            <person name="Camarero S."/>
            <person name="Miyauchi S."/>
            <person name="Serrano A."/>
            <person name="Linde D."/>
            <person name="Babiker R."/>
            <person name="Drula E."/>
            <person name="Ayuso-Fernandez I."/>
            <person name="Pacheco R."/>
            <person name="Padilla G."/>
            <person name="Ferreira P."/>
            <person name="Barriuso J."/>
            <person name="Kellner H."/>
            <person name="Castanera R."/>
            <person name="Alfaro M."/>
            <person name="Ramirez L."/>
            <person name="Pisabarro A.G."/>
            <person name="Kuo A."/>
            <person name="Tritt A."/>
            <person name="Lipzen A."/>
            <person name="He G."/>
            <person name="Yan M."/>
            <person name="Ng V."/>
            <person name="Cullen D."/>
            <person name="Martin F."/>
            <person name="Rosso M.-N."/>
            <person name="Henrissat B."/>
            <person name="Hibbett D."/>
            <person name="Martinez A.T."/>
            <person name="Grigoriev I.V."/>
        </authorList>
    </citation>
    <scope>NUCLEOTIDE SEQUENCE</scope>
    <source>
        <strain evidence="5">CBS 506.95</strain>
    </source>
</reference>
<comment type="caution">
    <text evidence="5">The sequence shown here is derived from an EMBL/GenBank/DDBJ whole genome shotgun (WGS) entry which is preliminary data.</text>
</comment>
<protein>
    <recommendedName>
        <fullName evidence="4">FAD-binding domain-containing protein</fullName>
    </recommendedName>
</protein>
<evidence type="ECO:0000313" key="6">
    <source>
        <dbReference type="Proteomes" id="UP000807306"/>
    </source>
</evidence>
<accession>A0A9P6E5V3</accession>
<gene>
    <name evidence="5" type="ORF">CPB83DRAFT_863388</name>
</gene>
<dbReference type="PRINTS" id="PR00420">
    <property type="entry name" value="RNGMNOXGNASE"/>
</dbReference>
<dbReference type="InterPro" id="IPR002938">
    <property type="entry name" value="FAD-bd"/>
</dbReference>
<keyword evidence="3" id="KW-0560">Oxidoreductase</keyword>
<dbReference type="SUPFAM" id="SSF51905">
    <property type="entry name" value="FAD/NAD(P)-binding domain"/>
    <property type="match status" value="1"/>
</dbReference>
<evidence type="ECO:0000313" key="5">
    <source>
        <dbReference type="EMBL" id="KAF9523148.1"/>
    </source>
</evidence>
<feature type="domain" description="FAD-binding" evidence="4">
    <location>
        <begin position="6"/>
        <end position="334"/>
    </location>
</feature>
<sequence length="421" mass="46217">MSAKSLQVLISGAGIGGPVAAYWLAKAGHDVTVIERAPMLRKEGQTVDIRKEGLKVIEWMGIRRQIDERTTKEAGIRLVDTKGKVWAAFPQTGDTSFTSEVEIVRGELAMLFYEISKSNVKYIFGTTIHDFTETDDGVNVTLKSHSHDELQQEKFDIIIAAEGLYSRTRAKAFQEDIGKPIHSLNAFSTSFSLPADKSDTLWASATMFPKKRAVLTRPDGFGRTRVTINWFDQGGDARAIVHPSTTIDKQKEFVQLRFQDVSSWNLPRLLKGLAVSDDLYSSEIGQTKTSSWSRGRVVLLGDTAYCPSAMTGMGTTAAIVGAYVLAAEIVRQPADHAKAFKAYDTHLRSWIEQIQQLSPGVSLAAPSSRIGVGILYWVVYVISLLLKLGVGDLMSKILIASHPRVALPPVSTFDTPAEARS</sequence>
<evidence type="ECO:0000259" key="4">
    <source>
        <dbReference type="Pfam" id="PF01494"/>
    </source>
</evidence>
<keyword evidence="2" id="KW-0274">FAD</keyword>
<dbReference type="Pfam" id="PF01494">
    <property type="entry name" value="FAD_binding_3"/>
    <property type="match status" value="1"/>
</dbReference>
<organism evidence="5 6">
    <name type="scientific">Crepidotus variabilis</name>
    <dbReference type="NCBI Taxonomy" id="179855"/>
    <lineage>
        <taxon>Eukaryota</taxon>
        <taxon>Fungi</taxon>
        <taxon>Dikarya</taxon>
        <taxon>Basidiomycota</taxon>
        <taxon>Agaricomycotina</taxon>
        <taxon>Agaricomycetes</taxon>
        <taxon>Agaricomycetidae</taxon>
        <taxon>Agaricales</taxon>
        <taxon>Agaricineae</taxon>
        <taxon>Crepidotaceae</taxon>
        <taxon>Crepidotus</taxon>
    </lineage>
</organism>
<dbReference type="Gene3D" id="3.50.50.60">
    <property type="entry name" value="FAD/NAD(P)-binding domain"/>
    <property type="match status" value="1"/>
</dbReference>
<proteinExistence type="predicted"/>
<evidence type="ECO:0000256" key="2">
    <source>
        <dbReference type="ARBA" id="ARBA00022827"/>
    </source>
</evidence>
<dbReference type="AlphaFoldDB" id="A0A9P6E5V3"/>
<dbReference type="PANTHER" id="PTHR46865">
    <property type="entry name" value="OXIDOREDUCTASE-RELATED"/>
    <property type="match status" value="1"/>
</dbReference>
<dbReference type="OrthoDB" id="655030at2759"/>
<evidence type="ECO:0000256" key="1">
    <source>
        <dbReference type="ARBA" id="ARBA00022630"/>
    </source>
</evidence>
<dbReference type="Proteomes" id="UP000807306">
    <property type="component" value="Unassembled WGS sequence"/>
</dbReference>
<keyword evidence="6" id="KW-1185">Reference proteome</keyword>
<dbReference type="InterPro" id="IPR051704">
    <property type="entry name" value="FAD_aromatic-hydroxylase"/>
</dbReference>
<dbReference type="GO" id="GO:0016491">
    <property type="term" value="F:oxidoreductase activity"/>
    <property type="evidence" value="ECO:0007669"/>
    <property type="project" value="UniProtKB-KW"/>
</dbReference>
<dbReference type="EMBL" id="MU157924">
    <property type="protein sequence ID" value="KAF9523148.1"/>
    <property type="molecule type" value="Genomic_DNA"/>
</dbReference>
<dbReference type="PANTHER" id="PTHR46865:SF2">
    <property type="entry name" value="MONOOXYGENASE"/>
    <property type="match status" value="1"/>
</dbReference>
<keyword evidence="1" id="KW-0285">Flavoprotein</keyword>
<dbReference type="InterPro" id="IPR036188">
    <property type="entry name" value="FAD/NAD-bd_sf"/>
</dbReference>